<accession>A0A2D2DEQ5</accession>
<sequence length="122" mass="13185">MADAEPTSPTMIKKVRLAGWRLFAEIFKENAMCARDFFIEEQGMRAEDIDVSWLGKGSKPPAGFATQETGEPAFADQFGKAETLRQFILGHLPRILVIGMVLVATAAAMASGDSGIPAPCRL</sequence>
<evidence type="ECO:0000313" key="2">
    <source>
        <dbReference type="EMBL" id="ATQ73453.1"/>
    </source>
</evidence>
<gene>
    <name evidence="2" type="ORF">CR152_02180</name>
</gene>
<keyword evidence="3" id="KW-1185">Reference proteome</keyword>
<dbReference type="EMBL" id="CP024608">
    <property type="protein sequence ID" value="ATQ73453.1"/>
    <property type="molecule type" value="Genomic_DNA"/>
</dbReference>
<keyword evidence="1" id="KW-0812">Transmembrane</keyword>
<dbReference type="KEGG" id="mass:CR152_02180"/>
<reference evidence="2" key="1">
    <citation type="submission" date="2017-10" db="EMBL/GenBank/DDBJ databases">
        <title>Massilia psychrophilum sp. nov., a novel purple-pigmented bacterium isolated from Tianshan glacier, Xinjiang Municipality, China.</title>
        <authorList>
            <person name="Wang H."/>
        </authorList>
    </citation>
    <scope>NUCLEOTIDE SEQUENCE [LARGE SCALE GENOMIC DNA]</scope>
    <source>
        <strain evidence="2">B2</strain>
    </source>
</reference>
<keyword evidence="1" id="KW-1133">Transmembrane helix</keyword>
<keyword evidence="1" id="KW-0472">Membrane</keyword>
<proteinExistence type="predicted"/>
<protein>
    <submittedName>
        <fullName evidence="2">Uncharacterized protein</fullName>
    </submittedName>
</protein>
<feature type="transmembrane region" description="Helical" evidence="1">
    <location>
        <begin position="95"/>
        <end position="112"/>
    </location>
</feature>
<evidence type="ECO:0000313" key="3">
    <source>
        <dbReference type="Proteomes" id="UP000229897"/>
    </source>
</evidence>
<dbReference type="AlphaFoldDB" id="A0A2D2DEQ5"/>
<organism evidence="2 3">
    <name type="scientific">Massilia violaceinigra</name>
    <dbReference type="NCBI Taxonomy" id="2045208"/>
    <lineage>
        <taxon>Bacteria</taxon>
        <taxon>Pseudomonadati</taxon>
        <taxon>Pseudomonadota</taxon>
        <taxon>Betaproteobacteria</taxon>
        <taxon>Burkholderiales</taxon>
        <taxon>Oxalobacteraceae</taxon>
        <taxon>Telluria group</taxon>
        <taxon>Massilia</taxon>
    </lineage>
</organism>
<evidence type="ECO:0000256" key="1">
    <source>
        <dbReference type="SAM" id="Phobius"/>
    </source>
</evidence>
<dbReference type="Proteomes" id="UP000229897">
    <property type="component" value="Chromosome"/>
</dbReference>
<name>A0A2D2DEQ5_9BURK</name>